<evidence type="ECO:0000256" key="3">
    <source>
        <dbReference type="SAM" id="Phobius"/>
    </source>
</evidence>
<feature type="transmembrane region" description="Helical" evidence="3">
    <location>
        <begin position="41"/>
        <end position="60"/>
    </location>
</feature>
<dbReference type="SUPFAM" id="SSF64182">
    <property type="entry name" value="DHH phosphoesterases"/>
    <property type="match status" value="1"/>
</dbReference>
<protein>
    <recommendedName>
        <fullName evidence="1">Cyclic-di-AMP phosphodiesterase</fullName>
        <ecNumber evidence="1">3.1.4.-</ecNumber>
    </recommendedName>
</protein>
<dbReference type="PIRSF" id="PIRSF026583">
    <property type="entry name" value="YybT"/>
    <property type="match status" value="1"/>
</dbReference>
<proteinExistence type="inferred from homology"/>
<dbReference type="Proteomes" id="UP000482209">
    <property type="component" value="Unassembled WGS sequence"/>
</dbReference>
<dbReference type="FunFam" id="3.90.1640.10:FF:000002">
    <property type="entry name" value="Cyclic-di-AMP phosphodiesterase"/>
    <property type="match status" value="1"/>
</dbReference>
<evidence type="ECO:0000259" key="5">
    <source>
        <dbReference type="Pfam" id="PF02272"/>
    </source>
</evidence>
<keyword evidence="1" id="KW-1003">Cell membrane</keyword>
<dbReference type="Pfam" id="PF01368">
    <property type="entry name" value="DHH"/>
    <property type="match status" value="1"/>
</dbReference>
<feature type="binding site" evidence="2">
    <location>
        <position position="449"/>
    </location>
    <ligand>
        <name>Mn(2+)</name>
        <dbReference type="ChEBI" id="CHEBI:29035"/>
        <label>2</label>
    </ligand>
</feature>
<reference evidence="6 7" key="1">
    <citation type="submission" date="2019-08" db="EMBL/GenBank/DDBJ databases">
        <title>In-depth cultivation of the pig gut microbiome towards novel bacterial diversity and tailored functional studies.</title>
        <authorList>
            <person name="Wylensek D."/>
            <person name="Hitch T.C.A."/>
            <person name="Clavel T."/>
        </authorList>
    </citation>
    <scope>NUCLEOTIDE SEQUENCE [LARGE SCALE GENOMIC DNA]</scope>
    <source>
        <strain evidence="6 7">WCA-693-APC-MOT-I</strain>
    </source>
</reference>
<evidence type="ECO:0000313" key="7">
    <source>
        <dbReference type="Proteomes" id="UP000482209"/>
    </source>
</evidence>
<keyword evidence="2" id="KW-0464">Manganese</keyword>
<dbReference type="EC" id="3.1.4.-" evidence="1"/>
<comment type="caution">
    <text evidence="6">The sequence shown here is derived from an EMBL/GenBank/DDBJ whole genome shotgun (WGS) entry which is preliminary data.</text>
</comment>
<dbReference type="PANTHER" id="PTHR47618">
    <property type="entry name" value="BIFUNCTIONAL OLIGORIBONUCLEASE AND PAP PHOSPHATASE NRNA"/>
    <property type="match status" value="1"/>
</dbReference>
<dbReference type="InterPro" id="IPR003156">
    <property type="entry name" value="DHHA1_dom"/>
</dbReference>
<dbReference type="Gene3D" id="3.10.310.30">
    <property type="match status" value="1"/>
</dbReference>
<dbReference type="PANTHER" id="PTHR47618:SF2">
    <property type="entry name" value="CYCLIC-DI-AMP PHOSPHODIESTERASE GDPP"/>
    <property type="match status" value="1"/>
</dbReference>
<keyword evidence="1" id="KW-0378">Hydrolase</keyword>
<feature type="domain" description="DDH" evidence="4">
    <location>
        <begin position="370"/>
        <end position="525"/>
    </location>
</feature>
<dbReference type="InterPro" id="IPR051319">
    <property type="entry name" value="Oligoribo/pAp-PDE_c-di-AMP_PDE"/>
</dbReference>
<dbReference type="InterPro" id="IPR014528">
    <property type="entry name" value="GdpP/PdeA"/>
</dbReference>
<keyword evidence="7" id="KW-1185">Reference proteome</keyword>
<keyword evidence="1 3" id="KW-0472">Membrane</keyword>
<dbReference type="Gene3D" id="3.30.450.20">
    <property type="entry name" value="PAS domain"/>
    <property type="match status" value="1"/>
</dbReference>
<dbReference type="GO" id="GO:0005886">
    <property type="term" value="C:plasma membrane"/>
    <property type="evidence" value="ECO:0007669"/>
    <property type="project" value="UniProtKB-SubCell"/>
</dbReference>
<comment type="catalytic activity">
    <reaction evidence="1">
        <text>3',3'-c-di-AMP + H2O = 5'-O-phosphonoadenylyl-(3'-&gt;5')-adenosine + H(+)</text>
        <dbReference type="Rhea" id="RHEA:54420"/>
        <dbReference type="ChEBI" id="CHEBI:15377"/>
        <dbReference type="ChEBI" id="CHEBI:15378"/>
        <dbReference type="ChEBI" id="CHEBI:71500"/>
        <dbReference type="ChEBI" id="CHEBI:138171"/>
    </reaction>
</comment>
<evidence type="ECO:0000313" key="6">
    <source>
        <dbReference type="EMBL" id="MSS64553.1"/>
    </source>
</evidence>
<feature type="domain" description="DHHA1" evidence="5">
    <location>
        <begin position="603"/>
        <end position="673"/>
    </location>
</feature>
<comment type="subcellular location">
    <subcellularLocation>
        <location evidence="1">Cell membrane</location>
    </subcellularLocation>
</comment>
<dbReference type="GO" id="GO:0016787">
    <property type="term" value="F:hydrolase activity"/>
    <property type="evidence" value="ECO:0007669"/>
    <property type="project" value="UniProtKB-UniRule"/>
</dbReference>
<feature type="binding site" evidence="2">
    <location>
        <position position="528"/>
    </location>
    <ligand>
        <name>Mn(2+)</name>
        <dbReference type="ChEBI" id="CHEBI:29035"/>
        <label>2</label>
    </ligand>
</feature>
<keyword evidence="3" id="KW-0812">Transmembrane</keyword>
<comment type="similarity">
    <text evidence="1">Belongs to the GdpP/PdeA phosphodiesterase family.</text>
</comment>
<dbReference type="GO" id="GO:0003676">
    <property type="term" value="F:nucleic acid binding"/>
    <property type="evidence" value="ECO:0007669"/>
    <property type="project" value="UniProtKB-UniRule"/>
</dbReference>
<evidence type="ECO:0000256" key="2">
    <source>
        <dbReference type="PIRSR" id="PIRSR026583-50"/>
    </source>
</evidence>
<dbReference type="GO" id="GO:0046872">
    <property type="term" value="F:metal ion binding"/>
    <property type="evidence" value="ECO:0007669"/>
    <property type="project" value="UniProtKB-KW"/>
</dbReference>
<feature type="binding site" evidence="2">
    <location>
        <position position="473"/>
    </location>
    <ligand>
        <name>Mn(2+)</name>
        <dbReference type="ChEBI" id="CHEBI:29035"/>
        <label>2</label>
    </ligand>
</feature>
<dbReference type="Pfam" id="PF24898">
    <property type="entry name" value="GGDEF_GdpP"/>
    <property type="match status" value="1"/>
</dbReference>
<comment type="function">
    <text evidence="1">Has phosphodiesterase (PDE) activity against cyclic-di-AMP (c-di-AMP).</text>
</comment>
<evidence type="ECO:0000259" key="4">
    <source>
        <dbReference type="Pfam" id="PF01368"/>
    </source>
</evidence>
<dbReference type="AlphaFoldDB" id="A0A6L5Y346"/>
<gene>
    <name evidence="6" type="ORF">FYJ58_11805</name>
</gene>
<keyword evidence="2" id="KW-0479">Metal-binding</keyword>
<evidence type="ECO:0000256" key="1">
    <source>
        <dbReference type="PIRNR" id="PIRNR026583"/>
    </source>
</evidence>
<feature type="binding site" evidence="2">
    <location>
        <position position="449"/>
    </location>
    <ligand>
        <name>Mn(2+)</name>
        <dbReference type="ChEBI" id="CHEBI:29035"/>
        <label>1</label>
    </ligand>
</feature>
<dbReference type="Pfam" id="PF02272">
    <property type="entry name" value="DHHA1"/>
    <property type="match status" value="1"/>
</dbReference>
<dbReference type="InterPro" id="IPR038763">
    <property type="entry name" value="DHH_sf"/>
</dbReference>
<feature type="binding site" evidence="2">
    <location>
        <position position="379"/>
    </location>
    <ligand>
        <name>Mn(2+)</name>
        <dbReference type="ChEBI" id="CHEBI:29035"/>
        <label>1</label>
    </ligand>
</feature>
<dbReference type="EMBL" id="VUMT01000021">
    <property type="protein sequence ID" value="MSS64553.1"/>
    <property type="molecule type" value="Genomic_DNA"/>
</dbReference>
<sequence length="685" mass="77271">MKKKVRIKGKLKSYLQWPIFLTPLLICMNISMFFVNVKAGILMAVYTFIYLVIASVIFVYKRTAVLGDLVRYAADYGKVQKQLLREMALPYGILDVEGHLLWGNDEFLSVISDEKAARKSIKNVIPGLETDLLPKTEQDEELHLVIDERYYKVIMRRIILQEGEENAKGLGKELERFCDSSCLISIYLHDETDILSGLQEIKNQKLIAGLLYIDNYEEALDTVDEVRRSLLIALVDRKINKYMQSIDAIAKKLEKDKYIFVFQNRYLEKLREDKFSILEEVRSVNIGNDMAVTISLGLGVNGETYTQAYEYARAAIDLALGRGGDQAVIKEGDRISYYGGKSIQVEKNTRVKARVKAHALRELIEAKEEVFIMGHSLGDVDSFGASIGIYRAAKTLGKKAHIVINEVSSSVRPIMDRFLDNPDYEEDMIISGERAIEKVNKNMLLVIVDVNRPSYTECRELIDLTNTVVILDHHRRTDEAIEHAVLSYIEPYASSACEMVAEILQYIADNLKLKQAEADAMYAGIMIDTNNFLTKTGVRTFEAAAYLRRHGADVTRIRKGFRSEMIEYKVKAEAIQQTEVYMDCYAITVCAGKGTESPTILGAQVANELLDIQGIKASFVLTEYNDKIYISARSIDELNVQVVMEKLGGGGHLSVAGAQLENCTIEEAKEIVRGTLRKMNEEGEL</sequence>
<dbReference type="InterPro" id="IPR001667">
    <property type="entry name" value="DDH_dom"/>
</dbReference>
<keyword evidence="3" id="KW-1133">Transmembrane helix</keyword>
<dbReference type="RefSeq" id="WP_154519939.1">
    <property type="nucleotide sequence ID" value="NZ_VUMT01000021.1"/>
</dbReference>
<organism evidence="6 7">
    <name type="scientific">Velocimicrobium porci</name>
    <dbReference type="NCBI Taxonomy" id="2606634"/>
    <lineage>
        <taxon>Bacteria</taxon>
        <taxon>Bacillati</taxon>
        <taxon>Bacillota</taxon>
        <taxon>Clostridia</taxon>
        <taxon>Lachnospirales</taxon>
        <taxon>Lachnospiraceae</taxon>
        <taxon>Velocimicrobium</taxon>
    </lineage>
</organism>
<accession>A0A6L5Y346</accession>
<feature type="transmembrane region" description="Helical" evidence="3">
    <location>
        <begin position="14"/>
        <end position="35"/>
    </location>
</feature>
<feature type="binding site" evidence="2">
    <location>
        <position position="375"/>
    </location>
    <ligand>
        <name>Mn(2+)</name>
        <dbReference type="ChEBI" id="CHEBI:29035"/>
        <label>1</label>
    </ligand>
</feature>
<comment type="cofactor">
    <cofactor evidence="2">
        <name>Mn(2+)</name>
        <dbReference type="ChEBI" id="CHEBI:29035"/>
    </cofactor>
    <text evidence="2">For phosphodiesterase activity, probably binds 2 Mn(2+) per subunit.</text>
</comment>
<feature type="binding site" evidence="2">
    <location>
        <position position="381"/>
    </location>
    <ligand>
        <name>Mn(2+)</name>
        <dbReference type="ChEBI" id="CHEBI:29035"/>
        <label>2</label>
    </ligand>
</feature>
<dbReference type="Gene3D" id="3.90.1640.10">
    <property type="entry name" value="inorganic pyrophosphatase (n-terminal core)"/>
    <property type="match status" value="1"/>
</dbReference>
<name>A0A6L5Y346_9FIRM</name>